<evidence type="ECO:0000313" key="11">
    <source>
        <dbReference type="EMBL" id="GGG45410.1"/>
    </source>
</evidence>
<dbReference type="GO" id="GO:0004760">
    <property type="term" value="F:L-serine-pyruvate transaminase activity"/>
    <property type="evidence" value="ECO:0007669"/>
    <property type="project" value="TreeGrafter"/>
</dbReference>
<dbReference type="SUPFAM" id="SSF53383">
    <property type="entry name" value="PLP-dependent transferases"/>
    <property type="match status" value="1"/>
</dbReference>
<evidence type="ECO:0000256" key="8">
    <source>
        <dbReference type="RuleBase" id="RU004075"/>
    </source>
</evidence>
<proteinExistence type="inferred from homology"/>
<accession>A0A917GHG9</accession>
<evidence type="ECO:0000256" key="2">
    <source>
        <dbReference type="ARBA" id="ARBA00009236"/>
    </source>
</evidence>
<dbReference type="InterPro" id="IPR015424">
    <property type="entry name" value="PyrdxlP-dep_Trfase"/>
</dbReference>
<dbReference type="GO" id="GO:0019265">
    <property type="term" value="P:glycine biosynthetic process, by transamination of glyoxylate"/>
    <property type="evidence" value="ECO:0007669"/>
    <property type="project" value="TreeGrafter"/>
</dbReference>
<evidence type="ECO:0000256" key="7">
    <source>
        <dbReference type="PIRSR" id="PIRSR000524-50"/>
    </source>
</evidence>
<dbReference type="InterPro" id="IPR015422">
    <property type="entry name" value="PyrdxlP-dep_Trfase_small"/>
</dbReference>
<keyword evidence="4" id="KW-0808">Transferase</keyword>
<sequence length="394" mass="43290">MKGRKLLMIPGPIEFEPDVLHAMSIPTDSHVSPDFIEIFGNSLELMRTVWKSPKGQPFIVAGTGTLSMDMAVANLIEQGDNVLVISTGYFGKRFKDILERYGANTTILEAPIGETVSLEAIEEELNSKQYKALTMTHVDTSTGILVEPKFIAALAKKYNTLSILDGVCSVAGEEIKQDEWGLDVVLTASQKAIGVPPGLALLIASEKAIEVWQNRKTLVSNYYADWNNWLPIMKAYEERRPSYFGTPPVNLIVALETSLKIISKEGMVKRINRHQSLAKAFRAGIAALHLEILPKSNKIAANTLTAIYYPKGIDGAKFSAKMIENNIIIAGGLLPEIKATYFRIGHMGSVSSNDLISVLGALERTLLELGHSMEAGKSIQAFQNELLKINEYNL</sequence>
<reference evidence="11" key="2">
    <citation type="submission" date="2020-09" db="EMBL/GenBank/DDBJ databases">
        <authorList>
            <person name="Sun Q."/>
            <person name="Zhou Y."/>
        </authorList>
    </citation>
    <scope>NUCLEOTIDE SEQUENCE</scope>
    <source>
        <strain evidence="11">CGMCC 1.12751</strain>
    </source>
</reference>
<evidence type="ECO:0000259" key="10">
    <source>
        <dbReference type="Pfam" id="PF00266"/>
    </source>
</evidence>
<keyword evidence="12" id="KW-1185">Reference proteome</keyword>
<dbReference type="PANTHER" id="PTHR21152:SF24">
    <property type="entry name" value="ALANINE--GLYOXYLATE AMINOTRANSFERASE 1"/>
    <property type="match status" value="1"/>
</dbReference>
<evidence type="ECO:0000256" key="3">
    <source>
        <dbReference type="ARBA" id="ARBA00022576"/>
    </source>
</evidence>
<dbReference type="InterPro" id="IPR024169">
    <property type="entry name" value="SP_NH2Trfase/AEP_transaminase"/>
</dbReference>
<evidence type="ECO:0000256" key="9">
    <source>
        <dbReference type="RuleBase" id="RU004504"/>
    </source>
</evidence>
<evidence type="ECO:0000256" key="6">
    <source>
        <dbReference type="PIRSR" id="PIRSR000524-1"/>
    </source>
</evidence>
<evidence type="ECO:0000256" key="1">
    <source>
        <dbReference type="ARBA" id="ARBA00001933"/>
    </source>
</evidence>
<dbReference type="PANTHER" id="PTHR21152">
    <property type="entry name" value="AMINOTRANSFERASE CLASS V"/>
    <property type="match status" value="1"/>
</dbReference>
<name>A0A917GHG9_9FLAO</name>
<dbReference type="EMBL" id="BMFQ01000002">
    <property type="protein sequence ID" value="GGG45410.1"/>
    <property type="molecule type" value="Genomic_DNA"/>
</dbReference>
<organism evidence="11 12">
    <name type="scientific">Bizionia arctica</name>
    <dbReference type="NCBI Taxonomy" id="1495645"/>
    <lineage>
        <taxon>Bacteria</taxon>
        <taxon>Pseudomonadati</taxon>
        <taxon>Bacteroidota</taxon>
        <taxon>Flavobacteriia</taxon>
        <taxon>Flavobacteriales</taxon>
        <taxon>Flavobacteriaceae</taxon>
        <taxon>Bizionia</taxon>
    </lineage>
</organism>
<dbReference type="Gene3D" id="3.40.640.10">
    <property type="entry name" value="Type I PLP-dependent aspartate aminotransferase-like (Major domain)"/>
    <property type="match status" value="1"/>
</dbReference>
<reference evidence="11" key="1">
    <citation type="journal article" date="2014" name="Int. J. Syst. Evol. Microbiol.">
        <title>Complete genome sequence of Corynebacterium casei LMG S-19264T (=DSM 44701T), isolated from a smear-ripened cheese.</title>
        <authorList>
            <consortium name="US DOE Joint Genome Institute (JGI-PGF)"/>
            <person name="Walter F."/>
            <person name="Albersmeier A."/>
            <person name="Kalinowski J."/>
            <person name="Ruckert C."/>
        </authorList>
    </citation>
    <scope>NUCLEOTIDE SEQUENCE</scope>
    <source>
        <strain evidence="11">CGMCC 1.12751</strain>
    </source>
</reference>
<comment type="cofactor">
    <cofactor evidence="1 7 9">
        <name>pyridoxal 5'-phosphate</name>
        <dbReference type="ChEBI" id="CHEBI:597326"/>
    </cofactor>
</comment>
<evidence type="ECO:0000256" key="4">
    <source>
        <dbReference type="ARBA" id="ARBA00022679"/>
    </source>
</evidence>
<dbReference type="InterPro" id="IPR020578">
    <property type="entry name" value="Aminotrans_V_PyrdxlP_BS"/>
</dbReference>
<gene>
    <name evidence="11" type="ORF">GCM10010976_16280</name>
</gene>
<keyword evidence="5 7" id="KW-0663">Pyridoxal phosphate</keyword>
<dbReference type="RefSeq" id="WP_188463690.1">
    <property type="nucleotide sequence ID" value="NZ_BMFQ01000002.1"/>
</dbReference>
<dbReference type="FunFam" id="3.40.640.10:FF:000027">
    <property type="entry name" value="Serine--pyruvate aminotransferase, mitochondrial"/>
    <property type="match status" value="1"/>
</dbReference>
<dbReference type="Pfam" id="PF00266">
    <property type="entry name" value="Aminotran_5"/>
    <property type="match status" value="1"/>
</dbReference>
<dbReference type="AlphaFoldDB" id="A0A917GHG9"/>
<dbReference type="Proteomes" id="UP000625976">
    <property type="component" value="Unassembled WGS sequence"/>
</dbReference>
<dbReference type="InterPro" id="IPR000192">
    <property type="entry name" value="Aminotrans_V_dom"/>
</dbReference>
<keyword evidence="3 11" id="KW-0032">Aminotransferase</keyword>
<feature type="modified residue" description="N6-(pyridoxal phosphate)lysine" evidence="7">
    <location>
        <position position="191"/>
    </location>
</feature>
<protein>
    <submittedName>
        <fullName evidence="11">Serine--pyruvate aminotransferase</fullName>
    </submittedName>
</protein>
<dbReference type="PROSITE" id="PS00595">
    <property type="entry name" value="AA_TRANSFER_CLASS_5"/>
    <property type="match status" value="1"/>
</dbReference>
<comment type="caution">
    <text evidence="11">The sequence shown here is derived from an EMBL/GenBank/DDBJ whole genome shotgun (WGS) entry which is preliminary data.</text>
</comment>
<dbReference type="InterPro" id="IPR015421">
    <property type="entry name" value="PyrdxlP-dep_Trfase_major"/>
</dbReference>
<dbReference type="GO" id="GO:0008453">
    <property type="term" value="F:alanine-glyoxylate transaminase activity"/>
    <property type="evidence" value="ECO:0007669"/>
    <property type="project" value="TreeGrafter"/>
</dbReference>
<evidence type="ECO:0000256" key="5">
    <source>
        <dbReference type="ARBA" id="ARBA00022898"/>
    </source>
</evidence>
<dbReference type="Gene3D" id="3.90.1150.10">
    <property type="entry name" value="Aspartate Aminotransferase, domain 1"/>
    <property type="match status" value="1"/>
</dbReference>
<feature type="domain" description="Aminotransferase class V" evidence="10">
    <location>
        <begin position="34"/>
        <end position="332"/>
    </location>
</feature>
<comment type="similarity">
    <text evidence="2 8">Belongs to the class-V pyridoxal-phosphate-dependent aminotransferase family.</text>
</comment>
<feature type="binding site" evidence="6">
    <location>
        <position position="343"/>
    </location>
    <ligand>
        <name>substrate</name>
    </ligand>
</feature>
<evidence type="ECO:0000313" key="12">
    <source>
        <dbReference type="Proteomes" id="UP000625976"/>
    </source>
</evidence>
<dbReference type="PIRSF" id="PIRSF000524">
    <property type="entry name" value="SPT"/>
    <property type="match status" value="1"/>
</dbReference>